<evidence type="ECO:0000313" key="2">
    <source>
        <dbReference type="Proteomes" id="UP000245998"/>
    </source>
</evidence>
<organism evidence="1 2">
    <name type="scientific">Pueribacillus theae</name>
    <dbReference type="NCBI Taxonomy" id="2171751"/>
    <lineage>
        <taxon>Bacteria</taxon>
        <taxon>Bacillati</taxon>
        <taxon>Bacillota</taxon>
        <taxon>Bacilli</taxon>
        <taxon>Bacillales</taxon>
        <taxon>Bacillaceae</taxon>
        <taxon>Pueribacillus</taxon>
    </lineage>
</organism>
<accession>A0A2U1JRX3</accession>
<dbReference type="Proteomes" id="UP000245998">
    <property type="component" value="Unassembled WGS sequence"/>
</dbReference>
<dbReference type="InterPro" id="IPR025553">
    <property type="entry name" value="YppF"/>
</dbReference>
<reference evidence="1 2" key="1">
    <citation type="submission" date="2018-04" db="EMBL/GenBank/DDBJ databases">
        <title>Camelliibacillus theae gen. nov., sp. nov., isolated from Pu'er tea.</title>
        <authorList>
            <person name="Niu L."/>
        </authorList>
    </citation>
    <scope>NUCLEOTIDE SEQUENCE [LARGE SCALE GENOMIC DNA]</scope>
    <source>
        <strain evidence="1 2">T8</strain>
    </source>
</reference>
<proteinExistence type="predicted"/>
<keyword evidence="2" id="KW-1185">Reference proteome</keyword>
<name>A0A2U1JRX3_9BACI</name>
<gene>
    <name evidence="1" type="ORF">DCC39_16315</name>
</gene>
<evidence type="ECO:0008006" key="3">
    <source>
        <dbReference type="Google" id="ProtNLM"/>
    </source>
</evidence>
<dbReference type="AlphaFoldDB" id="A0A2U1JRX3"/>
<protein>
    <recommendedName>
        <fullName evidence="3">YppF-like protein</fullName>
    </recommendedName>
</protein>
<sequence length="66" mass="7939">MKMGELIQWYVERKNEPSNVDGLLDFIQQLYIHGTIPIQEYRTLFREIDKLGAEKPEYYFEKQVSV</sequence>
<comment type="caution">
    <text evidence="1">The sequence shown here is derived from an EMBL/GenBank/DDBJ whole genome shotgun (WGS) entry which is preliminary data.</text>
</comment>
<dbReference type="EMBL" id="QCZG01000048">
    <property type="protein sequence ID" value="PWA07699.1"/>
    <property type="molecule type" value="Genomic_DNA"/>
</dbReference>
<dbReference type="Pfam" id="PF14178">
    <property type="entry name" value="YppF"/>
    <property type="match status" value="1"/>
</dbReference>
<evidence type="ECO:0000313" key="1">
    <source>
        <dbReference type="EMBL" id="PWA07699.1"/>
    </source>
</evidence>